<reference evidence="6 7" key="1">
    <citation type="submission" date="2016-01" db="EMBL/GenBank/DDBJ databases">
        <title>Complete genome sequence of a soil Actinobacterium, Isoptericola dokdonensis DS-3.</title>
        <authorList>
            <person name="Kwon S.-K."/>
            <person name="Kim J.F."/>
        </authorList>
    </citation>
    <scope>NUCLEOTIDE SEQUENCE [LARGE SCALE GENOMIC DNA]</scope>
    <source>
        <strain evidence="6 7">DS-3</strain>
    </source>
</reference>
<evidence type="ECO:0000256" key="3">
    <source>
        <dbReference type="ARBA" id="ARBA00023172"/>
    </source>
</evidence>
<evidence type="ECO:0000259" key="5">
    <source>
        <dbReference type="PROSITE" id="PS51898"/>
    </source>
</evidence>
<sequence>MAYTEKRSSRDGSTTHVGRFRVDGRLRSTRAFRSRRDALAEARRAEEAGKRGEWVDPRSGTVTVADWFTAWQQGRVDRAPRTLEAERERFGSLVAPTFGEVPLRQVAHDDVARWAATMTAPRSGQVASAARRRDAVRLLVALLDGAVDARRLTANPARTPSGRVPSLPRAPKTKPHRYLSHEQLRRVADATSAPSARTLVLLAGLTGLRWGEVSALRAGDVDLLRRRVTVERAYTRLDDGTLLLGDTKTHARREVPLPGVLAADVEALLPAAGGGLLFTGRGSAPLRRESFDRHTFRPAVAAAGGAVATLQELLGVPVSGLFDAGTLFAVRAVQRRAALVADGVVGPVTWAVLTEADRQRRDHLDRGARISRTRRLEQAARVTLSVGAEDFATLTLHDLRHTAASLAIAGGANVKAVQRLLGHESPVLTLRTYAGLFEDDLDRLGEAMSAQFAAYDTTSGAHHTLSEPVEAFAHVAQLRPAAAL</sequence>
<dbReference type="PATRIC" id="fig|1300344.3.peg.637"/>
<feature type="domain" description="Tyr recombinase" evidence="5">
    <location>
        <begin position="174"/>
        <end position="446"/>
    </location>
</feature>
<dbReference type="Proteomes" id="UP000076794">
    <property type="component" value="Chromosome"/>
</dbReference>
<comment type="similarity">
    <text evidence="1">Belongs to the 'phage' integrase family.</text>
</comment>
<dbReference type="InterPro" id="IPR002477">
    <property type="entry name" value="Peptidoglycan-bd-like"/>
</dbReference>
<organism evidence="6 7">
    <name type="scientific">Isoptericola dokdonensis DS-3</name>
    <dbReference type="NCBI Taxonomy" id="1300344"/>
    <lineage>
        <taxon>Bacteria</taxon>
        <taxon>Bacillati</taxon>
        <taxon>Actinomycetota</taxon>
        <taxon>Actinomycetes</taxon>
        <taxon>Micrococcales</taxon>
        <taxon>Promicromonosporaceae</taxon>
        <taxon>Isoptericola</taxon>
    </lineage>
</organism>
<dbReference type="InterPro" id="IPR010998">
    <property type="entry name" value="Integrase_recombinase_N"/>
</dbReference>
<dbReference type="Gene3D" id="1.10.443.10">
    <property type="entry name" value="Intergrase catalytic core"/>
    <property type="match status" value="1"/>
</dbReference>
<dbReference type="EMBL" id="CP014209">
    <property type="protein sequence ID" value="ANC30214.1"/>
    <property type="molecule type" value="Genomic_DNA"/>
</dbReference>
<dbReference type="Pfam" id="PF01471">
    <property type="entry name" value="PG_binding_1"/>
    <property type="match status" value="1"/>
</dbReference>
<accession>A0A161IFI3</accession>
<dbReference type="KEGG" id="ido:I598_0634"/>
<dbReference type="GO" id="GO:0015074">
    <property type="term" value="P:DNA integration"/>
    <property type="evidence" value="ECO:0007669"/>
    <property type="project" value="InterPro"/>
</dbReference>
<dbReference type="Gene3D" id="1.10.101.10">
    <property type="entry name" value="PGBD-like superfamily/PGBD"/>
    <property type="match status" value="1"/>
</dbReference>
<dbReference type="GO" id="GO:0003677">
    <property type="term" value="F:DNA binding"/>
    <property type="evidence" value="ECO:0007669"/>
    <property type="project" value="UniProtKB-KW"/>
</dbReference>
<dbReference type="InterPro" id="IPR013762">
    <property type="entry name" value="Integrase-like_cat_sf"/>
</dbReference>
<dbReference type="Pfam" id="PF00589">
    <property type="entry name" value="Phage_integrase"/>
    <property type="match status" value="1"/>
</dbReference>
<dbReference type="PANTHER" id="PTHR30349:SF64">
    <property type="entry name" value="PROPHAGE INTEGRASE INTD-RELATED"/>
    <property type="match status" value="1"/>
</dbReference>
<evidence type="ECO:0000313" key="6">
    <source>
        <dbReference type="EMBL" id="ANC30214.1"/>
    </source>
</evidence>
<dbReference type="InterPro" id="IPR050090">
    <property type="entry name" value="Tyrosine_recombinase_XerCD"/>
</dbReference>
<dbReference type="RefSeq" id="WP_068201204.1">
    <property type="nucleotide sequence ID" value="NZ_CP014209.1"/>
</dbReference>
<dbReference type="AlphaFoldDB" id="A0A161IFI3"/>
<dbReference type="InterPro" id="IPR002104">
    <property type="entry name" value="Integrase_catalytic"/>
</dbReference>
<dbReference type="GO" id="GO:0006310">
    <property type="term" value="P:DNA recombination"/>
    <property type="evidence" value="ECO:0007669"/>
    <property type="project" value="UniProtKB-KW"/>
</dbReference>
<dbReference type="PROSITE" id="PS51898">
    <property type="entry name" value="TYR_RECOMBINASE"/>
    <property type="match status" value="1"/>
</dbReference>
<proteinExistence type="inferred from homology"/>
<keyword evidence="7" id="KW-1185">Reference proteome</keyword>
<dbReference type="SUPFAM" id="SSF56349">
    <property type="entry name" value="DNA breaking-rejoining enzymes"/>
    <property type="match status" value="2"/>
</dbReference>
<dbReference type="InterPro" id="IPR036366">
    <property type="entry name" value="PGBDSf"/>
</dbReference>
<protein>
    <submittedName>
        <fullName evidence="6">Site-specific tyrosine recombinase XerC</fullName>
    </submittedName>
</protein>
<dbReference type="PANTHER" id="PTHR30349">
    <property type="entry name" value="PHAGE INTEGRASE-RELATED"/>
    <property type="match status" value="1"/>
</dbReference>
<evidence type="ECO:0000256" key="4">
    <source>
        <dbReference type="SAM" id="MobiDB-lite"/>
    </source>
</evidence>
<evidence type="ECO:0000256" key="1">
    <source>
        <dbReference type="ARBA" id="ARBA00008857"/>
    </source>
</evidence>
<keyword evidence="2" id="KW-0238">DNA-binding</keyword>
<dbReference type="SUPFAM" id="SSF47090">
    <property type="entry name" value="PGBD-like"/>
    <property type="match status" value="1"/>
</dbReference>
<dbReference type="OrthoDB" id="148546at2"/>
<evidence type="ECO:0000256" key="2">
    <source>
        <dbReference type="ARBA" id="ARBA00023125"/>
    </source>
</evidence>
<name>A0A161IFI3_9MICO</name>
<keyword evidence="3" id="KW-0233">DNA recombination</keyword>
<dbReference type="InterPro" id="IPR036365">
    <property type="entry name" value="PGBD-like_sf"/>
</dbReference>
<gene>
    <name evidence="6" type="ORF">I598_0634</name>
</gene>
<dbReference type="STRING" id="1300344.I598_0634"/>
<feature type="region of interest" description="Disordered" evidence="4">
    <location>
        <begin position="155"/>
        <end position="176"/>
    </location>
</feature>
<dbReference type="InterPro" id="IPR011010">
    <property type="entry name" value="DNA_brk_join_enz"/>
</dbReference>
<dbReference type="Gene3D" id="1.10.150.130">
    <property type="match status" value="1"/>
</dbReference>
<evidence type="ECO:0000313" key="7">
    <source>
        <dbReference type="Proteomes" id="UP000076794"/>
    </source>
</evidence>